<keyword evidence="9" id="KW-1185">Reference proteome</keyword>
<dbReference type="PANTHER" id="PTHR32322">
    <property type="entry name" value="INNER MEMBRANE TRANSPORTER"/>
    <property type="match status" value="1"/>
</dbReference>
<proteinExistence type="inferred from homology"/>
<comment type="subcellular location">
    <subcellularLocation>
        <location evidence="1">Membrane</location>
        <topology evidence="1">Multi-pass membrane protein</topology>
    </subcellularLocation>
</comment>
<feature type="transmembrane region" description="Helical" evidence="6">
    <location>
        <begin position="185"/>
        <end position="207"/>
    </location>
</feature>
<feature type="transmembrane region" description="Helical" evidence="6">
    <location>
        <begin position="219"/>
        <end position="237"/>
    </location>
</feature>
<evidence type="ECO:0000256" key="6">
    <source>
        <dbReference type="SAM" id="Phobius"/>
    </source>
</evidence>
<evidence type="ECO:0000259" key="7">
    <source>
        <dbReference type="Pfam" id="PF00892"/>
    </source>
</evidence>
<dbReference type="Proteomes" id="UP000219167">
    <property type="component" value="Unassembled WGS sequence"/>
</dbReference>
<keyword evidence="4 6" id="KW-1133">Transmembrane helix</keyword>
<dbReference type="SUPFAM" id="SSF103481">
    <property type="entry name" value="Multidrug resistance efflux transporter EmrE"/>
    <property type="match status" value="2"/>
</dbReference>
<dbReference type="GO" id="GO:0016020">
    <property type="term" value="C:membrane"/>
    <property type="evidence" value="ECO:0007669"/>
    <property type="project" value="UniProtKB-SubCell"/>
</dbReference>
<dbReference type="PANTHER" id="PTHR32322:SF2">
    <property type="entry name" value="EAMA DOMAIN-CONTAINING PROTEIN"/>
    <property type="match status" value="1"/>
</dbReference>
<comment type="similarity">
    <text evidence="2">Belongs to the EamA transporter family.</text>
</comment>
<dbReference type="RefSeq" id="WP_097140063.1">
    <property type="nucleotide sequence ID" value="NZ_OBQD01000008.1"/>
</dbReference>
<feature type="transmembrane region" description="Helical" evidence="6">
    <location>
        <begin position="160"/>
        <end position="179"/>
    </location>
</feature>
<evidence type="ECO:0000256" key="1">
    <source>
        <dbReference type="ARBA" id="ARBA00004141"/>
    </source>
</evidence>
<evidence type="ECO:0000256" key="5">
    <source>
        <dbReference type="ARBA" id="ARBA00023136"/>
    </source>
</evidence>
<reference evidence="8 9" key="1">
    <citation type="submission" date="2017-08" db="EMBL/GenBank/DDBJ databases">
        <authorList>
            <person name="de Groot N.N."/>
        </authorList>
    </citation>
    <scope>NUCLEOTIDE SEQUENCE [LARGE SCALE GENOMIC DNA]</scope>
    <source>
        <strain evidence="8 9">JC85</strain>
    </source>
</reference>
<dbReference type="Gene3D" id="1.10.3730.20">
    <property type="match status" value="1"/>
</dbReference>
<protein>
    <submittedName>
        <fullName evidence="8">Inner membrane transporter RhtA</fullName>
    </submittedName>
</protein>
<dbReference type="EMBL" id="OBQD01000008">
    <property type="protein sequence ID" value="SOC40898.1"/>
    <property type="molecule type" value="Genomic_DNA"/>
</dbReference>
<evidence type="ECO:0000256" key="2">
    <source>
        <dbReference type="ARBA" id="ARBA00007362"/>
    </source>
</evidence>
<keyword evidence="3 6" id="KW-0812">Transmembrane</keyword>
<keyword evidence="5 6" id="KW-0472">Membrane</keyword>
<dbReference type="InterPro" id="IPR050638">
    <property type="entry name" value="AA-Vitamin_Transporters"/>
</dbReference>
<dbReference type="Pfam" id="PF00892">
    <property type="entry name" value="EamA"/>
    <property type="match status" value="1"/>
</dbReference>
<feature type="transmembrane region" description="Helical" evidence="6">
    <location>
        <begin position="126"/>
        <end position="148"/>
    </location>
</feature>
<dbReference type="AlphaFoldDB" id="A0A285UHM2"/>
<name>A0A285UHM2_9HYPH</name>
<sequence length="302" mass="31249">MADQQVHNAFDSAAPGSPGERTALLSGVTLCLFSMSSVQVGAALSAGVIAQHGPFATSFVRLLFASLILLALLRPQIHSYSREQWKSAVALGVTMAVMTVCFYAAIARIPLGLTVAVEFLGPLAVATFGLGGWRLIWPLAAFVGVGLLCHNGESWSADPLGLLLAAGAGAGWGGYILLMKKSGKLFPGLEGLAISLLVSAMVCLPAGMQELPRMFSAEMLLTMLGLAVLVPLLPYALEMIALRRMPTAAFGILMSLEPAIGALAGFTILGQPMTPLQMLGTGLVVAASVGVTSNARRETAGA</sequence>
<evidence type="ECO:0000313" key="8">
    <source>
        <dbReference type="EMBL" id="SOC40898.1"/>
    </source>
</evidence>
<dbReference type="InterPro" id="IPR037185">
    <property type="entry name" value="EmrE-like"/>
</dbReference>
<feature type="domain" description="EamA" evidence="7">
    <location>
        <begin position="160"/>
        <end position="291"/>
    </location>
</feature>
<dbReference type="OrthoDB" id="9815120at2"/>
<accession>A0A285UHM2</accession>
<feature type="transmembrane region" description="Helical" evidence="6">
    <location>
        <begin position="23"/>
        <end position="49"/>
    </location>
</feature>
<feature type="transmembrane region" description="Helical" evidence="6">
    <location>
        <begin position="85"/>
        <end position="106"/>
    </location>
</feature>
<organism evidence="8 9">
    <name type="scientific">Rhizobium subbaraonis</name>
    <dbReference type="NCBI Taxonomy" id="908946"/>
    <lineage>
        <taxon>Bacteria</taxon>
        <taxon>Pseudomonadati</taxon>
        <taxon>Pseudomonadota</taxon>
        <taxon>Alphaproteobacteria</taxon>
        <taxon>Hyphomicrobiales</taxon>
        <taxon>Rhizobiaceae</taxon>
        <taxon>Rhizobium/Agrobacterium group</taxon>
        <taxon>Rhizobium</taxon>
    </lineage>
</organism>
<evidence type="ECO:0000256" key="3">
    <source>
        <dbReference type="ARBA" id="ARBA00022692"/>
    </source>
</evidence>
<feature type="transmembrane region" description="Helical" evidence="6">
    <location>
        <begin position="55"/>
        <end position="73"/>
    </location>
</feature>
<evidence type="ECO:0000313" key="9">
    <source>
        <dbReference type="Proteomes" id="UP000219167"/>
    </source>
</evidence>
<evidence type="ECO:0000256" key="4">
    <source>
        <dbReference type="ARBA" id="ARBA00022989"/>
    </source>
</evidence>
<dbReference type="InterPro" id="IPR000620">
    <property type="entry name" value="EamA_dom"/>
</dbReference>
<gene>
    <name evidence="8" type="ORF">SAMN05892877_10842</name>
</gene>
<feature type="transmembrane region" description="Helical" evidence="6">
    <location>
        <begin position="249"/>
        <end position="269"/>
    </location>
</feature>